<dbReference type="Proteomes" id="UP000614996">
    <property type="component" value="Unassembled WGS sequence"/>
</dbReference>
<evidence type="ECO:0000256" key="4">
    <source>
        <dbReference type="ARBA" id="ARBA00022679"/>
    </source>
</evidence>
<dbReference type="EC" id="2.7.13.3" evidence="2"/>
<dbReference type="Gene3D" id="1.20.5.1930">
    <property type="match status" value="1"/>
</dbReference>
<keyword evidence="9" id="KW-1133">Transmembrane helix</keyword>
<feature type="transmembrane region" description="Helical" evidence="9">
    <location>
        <begin position="62"/>
        <end position="80"/>
    </location>
</feature>
<sequence length="399" mass="41835">MRRGGRYGPGVCDTTWPDELPATQRRRVPALIGAGILTVAMAVLTGLTVWSRYFTDTGTLRWLDVAVGVVAVAAAPVLLWRPVPAAVLLTVLALLSPAATPAASTAALLVAQRRPSPVAAAVAAGGIAAQAVQGAWRPSGGLTYGWWLVLIVAAYGALFGWGALARSRRALIASLRERARRAEAEQGRRVAEARAAERARIAGEMHDVLAHRLSLIATYAGALEYRPDAPAEQLTHAAGVIRTGVHQALDELREVITVLRDDEHPDTPPQPTLADLARLVEESRAAGMRVRLADEVTDAGALPAATGRTAYRVVQEALTNARKHAAGAPVDVTLTGAPGGRLVIEVTNPVPASPARPALPGTGTGLIGLTERVRLAGGELDHGAAAGRFRLHAWLAWPA</sequence>
<feature type="transmembrane region" description="Helical" evidence="9">
    <location>
        <begin position="86"/>
        <end position="111"/>
    </location>
</feature>
<comment type="caution">
    <text evidence="11">The sequence shown here is derived from an EMBL/GenBank/DDBJ whole genome shotgun (WGS) entry which is preliminary data.</text>
</comment>
<evidence type="ECO:0000256" key="1">
    <source>
        <dbReference type="ARBA" id="ARBA00000085"/>
    </source>
</evidence>
<evidence type="ECO:0000256" key="3">
    <source>
        <dbReference type="ARBA" id="ARBA00022553"/>
    </source>
</evidence>
<protein>
    <recommendedName>
        <fullName evidence="2">histidine kinase</fullName>
        <ecNumber evidence="2">2.7.13.3</ecNumber>
    </recommendedName>
</protein>
<dbReference type="EMBL" id="BOPO01000017">
    <property type="protein sequence ID" value="GIL26070.1"/>
    <property type="molecule type" value="Genomic_DNA"/>
</dbReference>
<reference evidence="12" key="1">
    <citation type="journal article" date="2021" name="Int. J. Syst. Evol. Microbiol.">
        <title>Actinocatenispora comari sp. nov., an endophytic actinomycete isolated from aerial parts of Comarum salesowianum.</title>
        <authorList>
            <person name="Oyunbileg N."/>
            <person name="Iizaka Y."/>
            <person name="Hamada M."/>
            <person name="Davaapurev B.O."/>
            <person name="Fukumoto A."/>
            <person name="Tsetseg B."/>
            <person name="Kato F."/>
            <person name="Tamura T."/>
            <person name="Batkhuu J."/>
            <person name="Anzai Y."/>
        </authorList>
    </citation>
    <scope>NUCLEOTIDE SEQUENCE [LARGE SCALE GENOMIC DNA]</scope>
    <source>
        <strain evidence="12">NUM-2625</strain>
    </source>
</reference>
<evidence type="ECO:0000256" key="6">
    <source>
        <dbReference type="ARBA" id="ARBA00022777"/>
    </source>
</evidence>
<dbReference type="PANTHER" id="PTHR24421:SF10">
    <property type="entry name" value="NITRATE_NITRITE SENSOR PROTEIN NARQ"/>
    <property type="match status" value="1"/>
</dbReference>
<feature type="transmembrane region" description="Helical" evidence="9">
    <location>
        <begin position="30"/>
        <end position="50"/>
    </location>
</feature>
<keyword evidence="4" id="KW-0808">Transferase</keyword>
<keyword evidence="8" id="KW-0902">Two-component regulatory system</keyword>
<dbReference type="GO" id="GO:0016020">
    <property type="term" value="C:membrane"/>
    <property type="evidence" value="ECO:0007669"/>
    <property type="project" value="InterPro"/>
</dbReference>
<proteinExistence type="predicted"/>
<evidence type="ECO:0000259" key="10">
    <source>
        <dbReference type="Pfam" id="PF07730"/>
    </source>
</evidence>
<dbReference type="GO" id="GO:0005524">
    <property type="term" value="F:ATP binding"/>
    <property type="evidence" value="ECO:0007669"/>
    <property type="project" value="UniProtKB-KW"/>
</dbReference>
<dbReference type="PANTHER" id="PTHR24421">
    <property type="entry name" value="NITRATE/NITRITE SENSOR PROTEIN NARX-RELATED"/>
    <property type="match status" value="1"/>
</dbReference>
<evidence type="ECO:0000256" key="9">
    <source>
        <dbReference type="SAM" id="Phobius"/>
    </source>
</evidence>
<keyword evidence="7" id="KW-0067">ATP-binding</keyword>
<keyword evidence="3" id="KW-0597">Phosphoprotein</keyword>
<keyword evidence="5" id="KW-0547">Nucleotide-binding</keyword>
<dbReference type="Gene3D" id="3.30.565.10">
    <property type="entry name" value="Histidine kinase-like ATPase, C-terminal domain"/>
    <property type="match status" value="1"/>
</dbReference>
<keyword evidence="6" id="KW-0418">Kinase</keyword>
<name>A0A8J4A8A9_9ACTN</name>
<evidence type="ECO:0000313" key="12">
    <source>
        <dbReference type="Proteomes" id="UP000614996"/>
    </source>
</evidence>
<evidence type="ECO:0000313" key="11">
    <source>
        <dbReference type="EMBL" id="GIL26070.1"/>
    </source>
</evidence>
<dbReference type="AlphaFoldDB" id="A0A8J4A8A9"/>
<dbReference type="GO" id="GO:0000155">
    <property type="term" value="F:phosphorelay sensor kinase activity"/>
    <property type="evidence" value="ECO:0007669"/>
    <property type="project" value="InterPro"/>
</dbReference>
<dbReference type="InterPro" id="IPR011712">
    <property type="entry name" value="Sig_transdc_His_kin_sub3_dim/P"/>
</dbReference>
<dbReference type="InterPro" id="IPR050482">
    <property type="entry name" value="Sensor_HK_TwoCompSys"/>
</dbReference>
<evidence type="ECO:0000256" key="5">
    <source>
        <dbReference type="ARBA" id="ARBA00022741"/>
    </source>
</evidence>
<organism evidence="11 12">
    <name type="scientific">Actinocatenispora comari</name>
    <dbReference type="NCBI Taxonomy" id="2807577"/>
    <lineage>
        <taxon>Bacteria</taxon>
        <taxon>Bacillati</taxon>
        <taxon>Actinomycetota</taxon>
        <taxon>Actinomycetes</taxon>
        <taxon>Micromonosporales</taxon>
        <taxon>Micromonosporaceae</taxon>
        <taxon>Actinocatenispora</taxon>
    </lineage>
</organism>
<accession>A0A8J4A8A9</accession>
<keyword evidence="12" id="KW-1185">Reference proteome</keyword>
<dbReference type="Pfam" id="PF07730">
    <property type="entry name" value="HisKA_3"/>
    <property type="match status" value="1"/>
</dbReference>
<feature type="transmembrane region" description="Helical" evidence="9">
    <location>
        <begin position="142"/>
        <end position="164"/>
    </location>
</feature>
<feature type="domain" description="Signal transduction histidine kinase subgroup 3 dimerisation and phosphoacceptor" evidence="10">
    <location>
        <begin position="197"/>
        <end position="263"/>
    </location>
</feature>
<evidence type="ECO:0000256" key="8">
    <source>
        <dbReference type="ARBA" id="ARBA00023012"/>
    </source>
</evidence>
<keyword evidence="9" id="KW-0812">Transmembrane</keyword>
<gene>
    <name evidence="11" type="ORF">NUM_13240</name>
</gene>
<dbReference type="SUPFAM" id="SSF55874">
    <property type="entry name" value="ATPase domain of HSP90 chaperone/DNA topoisomerase II/histidine kinase"/>
    <property type="match status" value="1"/>
</dbReference>
<keyword evidence="9" id="KW-0472">Membrane</keyword>
<evidence type="ECO:0000256" key="7">
    <source>
        <dbReference type="ARBA" id="ARBA00022840"/>
    </source>
</evidence>
<dbReference type="InterPro" id="IPR036890">
    <property type="entry name" value="HATPase_C_sf"/>
</dbReference>
<dbReference type="CDD" id="cd16917">
    <property type="entry name" value="HATPase_UhpB-NarQ-NarX-like"/>
    <property type="match status" value="1"/>
</dbReference>
<evidence type="ECO:0000256" key="2">
    <source>
        <dbReference type="ARBA" id="ARBA00012438"/>
    </source>
</evidence>
<dbReference type="GO" id="GO:0046983">
    <property type="term" value="F:protein dimerization activity"/>
    <property type="evidence" value="ECO:0007669"/>
    <property type="project" value="InterPro"/>
</dbReference>
<comment type="catalytic activity">
    <reaction evidence="1">
        <text>ATP + protein L-histidine = ADP + protein N-phospho-L-histidine.</text>
        <dbReference type="EC" id="2.7.13.3"/>
    </reaction>
</comment>